<keyword evidence="2" id="KW-1185">Reference proteome</keyword>
<proteinExistence type="predicted"/>
<gene>
    <name evidence="1" type="ORF">CYLTODRAFT_345979</name>
</gene>
<accession>A0A0D7BPC2</accession>
<dbReference type="STRING" id="1314674.A0A0D7BPC2"/>
<evidence type="ECO:0000313" key="2">
    <source>
        <dbReference type="Proteomes" id="UP000054007"/>
    </source>
</evidence>
<dbReference type="OrthoDB" id="3358904at2759"/>
<organism evidence="1 2">
    <name type="scientific">Cylindrobasidium torrendii FP15055 ss-10</name>
    <dbReference type="NCBI Taxonomy" id="1314674"/>
    <lineage>
        <taxon>Eukaryota</taxon>
        <taxon>Fungi</taxon>
        <taxon>Dikarya</taxon>
        <taxon>Basidiomycota</taxon>
        <taxon>Agaricomycotina</taxon>
        <taxon>Agaricomycetes</taxon>
        <taxon>Agaricomycetidae</taxon>
        <taxon>Agaricales</taxon>
        <taxon>Marasmiineae</taxon>
        <taxon>Physalacriaceae</taxon>
        <taxon>Cylindrobasidium</taxon>
    </lineage>
</organism>
<reference evidence="1 2" key="1">
    <citation type="journal article" date="2015" name="Fungal Genet. Biol.">
        <title>Evolution of novel wood decay mechanisms in Agaricales revealed by the genome sequences of Fistulina hepatica and Cylindrobasidium torrendii.</title>
        <authorList>
            <person name="Floudas D."/>
            <person name="Held B.W."/>
            <person name="Riley R."/>
            <person name="Nagy L.G."/>
            <person name="Koehler G."/>
            <person name="Ransdell A.S."/>
            <person name="Younus H."/>
            <person name="Chow J."/>
            <person name="Chiniquy J."/>
            <person name="Lipzen A."/>
            <person name="Tritt A."/>
            <person name="Sun H."/>
            <person name="Haridas S."/>
            <person name="LaButti K."/>
            <person name="Ohm R.A."/>
            <person name="Kues U."/>
            <person name="Blanchette R.A."/>
            <person name="Grigoriev I.V."/>
            <person name="Minto R.E."/>
            <person name="Hibbett D.S."/>
        </authorList>
    </citation>
    <scope>NUCLEOTIDE SEQUENCE [LARGE SCALE GENOMIC DNA]</scope>
    <source>
        <strain evidence="1 2">FP15055 ss-10</strain>
    </source>
</reference>
<dbReference type="Proteomes" id="UP000054007">
    <property type="component" value="Unassembled WGS sequence"/>
</dbReference>
<name>A0A0D7BPC2_9AGAR</name>
<dbReference type="AlphaFoldDB" id="A0A0D7BPC2"/>
<evidence type="ECO:0000313" key="1">
    <source>
        <dbReference type="EMBL" id="KIY71441.1"/>
    </source>
</evidence>
<dbReference type="EMBL" id="KN880454">
    <property type="protein sequence ID" value="KIY71441.1"/>
    <property type="molecule type" value="Genomic_DNA"/>
</dbReference>
<sequence>MTISRGRLDQSTLRYCLSLSSSHLIADPTTSSASNEGVRKWLIGFNRLVDVLLVLHDRDELEVETLNAASRACSECWSVAGTWHGLEEGREGVRLVAAKLQGLLDPNQKTYKGQAIYTP</sequence>
<protein>
    <submittedName>
        <fullName evidence="1">Uncharacterized protein</fullName>
    </submittedName>
</protein>